<dbReference type="Pfam" id="PF00067">
    <property type="entry name" value="p450"/>
    <property type="match status" value="1"/>
</dbReference>
<organism evidence="3 4">
    <name type="scientific">Pseudonocardia hispaniensis</name>
    <dbReference type="NCBI Taxonomy" id="904933"/>
    <lineage>
        <taxon>Bacteria</taxon>
        <taxon>Bacillati</taxon>
        <taxon>Actinomycetota</taxon>
        <taxon>Actinomycetes</taxon>
        <taxon>Pseudonocardiales</taxon>
        <taxon>Pseudonocardiaceae</taxon>
        <taxon>Pseudonocardia</taxon>
    </lineage>
</organism>
<dbReference type="SUPFAM" id="SSF48264">
    <property type="entry name" value="Cytochrome P450"/>
    <property type="match status" value="1"/>
</dbReference>
<dbReference type="PANTHER" id="PTHR46696">
    <property type="entry name" value="P450, PUTATIVE (EUROFUNG)-RELATED"/>
    <property type="match status" value="1"/>
</dbReference>
<dbReference type="Proteomes" id="UP001596302">
    <property type="component" value="Unassembled WGS sequence"/>
</dbReference>
<accession>A0ABW1J789</accession>
<name>A0ABW1J789_9PSEU</name>
<dbReference type="Gene3D" id="1.10.630.10">
    <property type="entry name" value="Cytochrome P450"/>
    <property type="match status" value="1"/>
</dbReference>
<keyword evidence="2" id="KW-0349">Heme</keyword>
<comment type="similarity">
    <text evidence="1 2">Belongs to the cytochrome P450 family.</text>
</comment>
<keyword evidence="2" id="KW-0503">Monooxygenase</keyword>
<dbReference type="PROSITE" id="PS00086">
    <property type="entry name" value="CYTOCHROME_P450"/>
    <property type="match status" value="1"/>
</dbReference>
<dbReference type="GO" id="GO:0016491">
    <property type="term" value="F:oxidoreductase activity"/>
    <property type="evidence" value="ECO:0007669"/>
    <property type="project" value="UniProtKB-KW"/>
</dbReference>
<dbReference type="EC" id="1.14.-.-" evidence="3"/>
<proteinExistence type="inferred from homology"/>
<keyword evidence="2" id="KW-0408">Iron</keyword>
<comment type="caution">
    <text evidence="3">The sequence shown here is derived from an EMBL/GenBank/DDBJ whole genome shotgun (WGS) entry which is preliminary data.</text>
</comment>
<keyword evidence="4" id="KW-1185">Reference proteome</keyword>
<protein>
    <submittedName>
        <fullName evidence="3">Cytochrome P450</fullName>
        <ecNumber evidence="3">1.14.-.-</ecNumber>
    </submittedName>
</protein>
<evidence type="ECO:0000313" key="4">
    <source>
        <dbReference type="Proteomes" id="UP001596302"/>
    </source>
</evidence>
<reference evidence="4" key="1">
    <citation type="journal article" date="2019" name="Int. J. Syst. Evol. Microbiol.">
        <title>The Global Catalogue of Microorganisms (GCM) 10K type strain sequencing project: providing services to taxonomists for standard genome sequencing and annotation.</title>
        <authorList>
            <consortium name="The Broad Institute Genomics Platform"/>
            <consortium name="The Broad Institute Genome Sequencing Center for Infectious Disease"/>
            <person name="Wu L."/>
            <person name="Ma J."/>
        </authorList>
    </citation>
    <scope>NUCLEOTIDE SEQUENCE [LARGE SCALE GENOMIC DNA]</scope>
    <source>
        <strain evidence="4">CCM 8391</strain>
    </source>
</reference>
<sequence length="399" mass="44023">MTETPTIPVHLRRIGFDPIDELGRLRENEGVTRVVTSFGIPAYLVTRYEDVREVLSDPVRFSNAHARHPLPNGAQPSEEEITQRRAGQLLAFDPPEHTRLRRMLTPEFTVRRIRRLVPRISAIVDSHLDDLQRAGAPADLVSGFALPIPSLVICELLGVPYADRAEFQQRTRRQLDISVPIKERMALHRESREFMRVQVARAQAAPGEDMLGMLVREHGEELTTDELIGIAGLLLVAGHETTANMLGLGTLALLRHPEQLAMVRDDPDLVEPAVEELLRWLSIVPSGIPRTTTTSVTLAGHVIPAGELVVCSLPAANRDPALVAAPERLDIARGTPGHVAFGHGVHHCLGAPLARMEMTIAFPALLRRFPGLSLAVPFEEIGFRAHHVVFGVHSLPVTW</sequence>
<dbReference type="InterPro" id="IPR001128">
    <property type="entry name" value="Cyt_P450"/>
</dbReference>
<evidence type="ECO:0000256" key="2">
    <source>
        <dbReference type="RuleBase" id="RU000461"/>
    </source>
</evidence>
<dbReference type="CDD" id="cd11030">
    <property type="entry name" value="CYP105-like"/>
    <property type="match status" value="1"/>
</dbReference>
<keyword evidence="2" id="KW-0479">Metal-binding</keyword>
<dbReference type="PRINTS" id="PR00359">
    <property type="entry name" value="BP450"/>
</dbReference>
<dbReference type="InterPro" id="IPR036396">
    <property type="entry name" value="Cyt_P450_sf"/>
</dbReference>
<dbReference type="PRINTS" id="PR00385">
    <property type="entry name" value="P450"/>
</dbReference>
<keyword evidence="2 3" id="KW-0560">Oxidoreductase</keyword>
<gene>
    <name evidence="3" type="ORF">ACFQE5_20250</name>
</gene>
<dbReference type="InterPro" id="IPR002397">
    <property type="entry name" value="Cyt_P450_B"/>
</dbReference>
<dbReference type="RefSeq" id="WP_379587281.1">
    <property type="nucleotide sequence ID" value="NZ_JBHSQW010000044.1"/>
</dbReference>
<evidence type="ECO:0000313" key="3">
    <source>
        <dbReference type="EMBL" id="MFC5996542.1"/>
    </source>
</evidence>
<evidence type="ECO:0000256" key="1">
    <source>
        <dbReference type="ARBA" id="ARBA00010617"/>
    </source>
</evidence>
<dbReference type="EMBL" id="JBHSQW010000044">
    <property type="protein sequence ID" value="MFC5996542.1"/>
    <property type="molecule type" value="Genomic_DNA"/>
</dbReference>
<dbReference type="InterPro" id="IPR017972">
    <property type="entry name" value="Cyt_P450_CS"/>
</dbReference>
<dbReference type="PANTHER" id="PTHR46696:SF1">
    <property type="entry name" value="CYTOCHROME P450 YJIB-RELATED"/>
    <property type="match status" value="1"/>
</dbReference>